<evidence type="ECO:0000313" key="2">
    <source>
        <dbReference type="Proteomes" id="UP001300692"/>
    </source>
</evidence>
<comment type="caution">
    <text evidence="1">The sequence shown here is derived from an EMBL/GenBank/DDBJ whole genome shotgun (WGS) entry which is preliminary data.</text>
</comment>
<evidence type="ECO:0000313" key="1">
    <source>
        <dbReference type="EMBL" id="MCV9389546.1"/>
    </source>
</evidence>
<sequence length="60" mass="6395">MNLSGDITASPQLVRAQSTTQVGTSLSSIIRTNETNSNLRELFAISPTSFNIDLTAGIKL</sequence>
<dbReference type="EMBL" id="JAOYOD010000012">
    <property type="protein sequence ID" value="MCV9389546.1"/>
    <property type="molecule type" value="Genomic_DNA"/>
</dbReference>
<gene>
    <name evidence="1" type="ORF">N7U62_23050</name>
</gene>
<proteinExistence type="predicted"/>
<name>A0ABT3D0U5_9BACT</name>
<dbReference type="RefSeq" id="WP_264140529.1">
    <property type="nucleotide sequence ID" value="NZ_JAOYOD010000012.1"/>
</dbReference>
<reference evidence="1 2" key="1">
    <citation type="submission" date="2022-10" db="EMBL/GenBank/DDBJ databases">
        <title>Comparative genomics and taxonomic characterization of three novel marine species of genus Reichenbachiella exhibiting antioxidant and polysaccharide degradation activities.</title>
        <authorList>
            <person name="Muhammad N."/>
            <person name="Lee Y.-J."/>
            <person name="Ko J."/>
            <person name="Kim S.-G."/>
        </authorList>
    </citation>
    <scope>NUCLEOTIDE SEQUENCE [LARGE SCALE GENOMIC DNA]</scope>
    <source>
        <strain evidence="1 2">ABR2-5</strain>
    </source>
</reference>
<protein>
    <submittedName>
        <fullName evidence="1">Uncharacterized protein</fullName>
    </submittedName>
</protein>
<keyword evidence="2" id="KW-1185">Reference proteome</keyword>
<accession>A0ABT3D0U5</accession>
<dbReference type="Proteomes" id="UP001300692">
    <property type="component" value="Unassembled WGS sequence"/>
</dbReference>
<organism evidence="1 2">
    <name type="scientific">Reichenbachiella ulvae</name>
    <dbReference type="NCBI Taxonomy" id="2980104"/>
    <lineage>
        <taxon>Bacteria</taxon>
        <taxon>Pseudomonadati</taxon>
        <taxon>Bacteroidota</taxon>
        <taxon>Cytophagia</taxon>
        <taxon>Cytophagales</taxon>
        <taxon>Reichenbachiellaceae</taxon>
        <taxon>Reichenbachiella</taxon>
    </lineage>
</organism>